<comment type="caution">
    <text evidence="2">The sequence shown here is derived from an EMBL/GenBank/DDBJ whole genome shotgun (WGS) entry which is preliminary data.</text>
</comment>
<feature type="region of interest" description="Disordered" evidence="1">
    <location>
        <begin position="1"/>
        <end position="49"/>
    </location>
</feature>
<feature type="compositionally biased region" description="Low complexity" evidence="1">
    <location>
        <begin position="40"/>
        <end position="49"/>
    </location>
</feature>
<dbReference type="EMBL" id="JAAIKB010000011">
    <property type="protein sequence ID" value="NGM22918.1"/>
    <property type="molecule type" value="Genomic_DNA"/>
</dbReference>
<gene>
    <name evidence="2" type="ORF">G3576_23095</name>
</gene>
<sequence>MRSDHLFGRASRRDPRPLPAEAPEGAAPAPPAAEAEKPAPEAAETAKAA</sequence>
<dbReference type="RefSeq" id="WP_164696831.1">
    <property type="nucleotide sequence ID" value="NZ_JAAIKB010000011.1"/>
</dbReference>
<dbReference type="Proteomes" id="UP000475385">
    <property type="component" value="Unassembled WGS sequence"/>
</dbReference>
<accession>A0A6M1LR78</accession>
<keyword evidence="3" id="KW-1185">Reference proteome</keyword>
<evidence type="ECO:0000256" key="1">
    <source>
        <dbReference type="SAM" id="MobiDB-lite"/>
    </source>
</evidence>
<proteinExistence type="predicted"/>
<evidence type="ECO:0000313" key="3">
    <source>
        <dbReference type="Proteomes" id="UP000475385"/>
    </source>
</evidence>
<name>A0A6M1LR78_9PROT</name>
<feature type="compositionally biased region" description="Basic and acidic residues" evidence="1">
    <location>
        <begin position="1"/>
        <end position="16"/>
    </location>
</feature>
<protein>
    <submittedName>
        <fullName evidence="2">Uncharacterized protein</fullName>
    </submittedName>
</protein>
<evidence type="ECO:0000313" key="2">
    <source>
        <dbReference type="EMBL" id="NGM22918.1"/>
    </source>
</evidence>
<reference evidence="2 3" key="1">
    <citation type="submission" date="2020-03" db="EMBL/GenBank/DDBJ databases">
        <title>Roseomonas stagni sp. nov., isolated from pond water in Japan.</title>
        <authorList>
            <person name="Furuhata K."/>
            <person name="Miyamoto H."/>
            <person name="Goto K."/>
        </authorList>
    </citation>
    <scope>NUCLEOTIDE SEQUENCE [LARGE SCALE GENOMIC DNA]</scope>
    <source>
        <strain evidence="2 3">PeD5</strain>
    </source>
</reference>
<organism evidence="2 3">
    <name type="scientific">Falsiroseomonas algicola</name>
    <dbReference type="NCBI Taxonomy" id="2716930"/>
    <lineage>
        <taxon>Bacteria</taxon>
        <taxon>Pseudomonadati</taxon>
        <taxon>Pseudomonadota</taxon>
        <taxon>Alphaproteobacteria</taxon>
        <taxon>Acetobacterales</taxon>
        <taxon>Roseomonadaceae</taxon>
        <taxon>Falsiroseomonas</taxon>
    </lineage>
</organism>
<dbReference type="AlphaFoldDB" id="A0A6M1LR78"/>